<proteinExistence type="predicted"/>
<gene>
    <name evidence="1" type="ORF">GCM10023322_36130</name>
</gene>
<sequence length="175" mass="18900">MQPYQPFQGVLLMPGRAPFGTVSPVTLPDGLPVAHIRWHNWSMRARFEILDGAGAVELAHGGRQGMRRYQVLGPREEPLLHLKLGLFSAARRTTVTLPDGRVLSANGNWSGRRFAITDQSGLPVARIATTSGVFALRADSFAFELVAPVLSIVQAVGLAQCMRAAVESARRVASS</sequence>
<keyword evidence="2" id="KW-1185">Reference proteome</keyword>
<dbReference type="EMBL" id="BAABJQ010000009">
    <property type="protein sequence ID" value="GAA5187539.1"/>
    <property type="molecule type" value="Genomic_DNA"/>
</dbReference>
<reference evidence="2" key="1">
    <citation type="journal article" date="2019" name="Int. J. Syst. Evol. Microbiol.">
        <title>The Global Catalogue of Microorganisms (GCM) 10K type strain sequencing project: providing services to taxonomists for standard genome sequencing and annotation.</title>
        <authorList>
            <consortium name="The Broad Institute Genomics Platform"/>
            <consortium name="The Broad Institute Genome Sequencing Center for Infectious Disease"/>
            <person name="Wu L."/>
            <person name="Ma J."/>
        </authorList>
    </citation>
    <scope>NUCLEOTIDE SEQUENCE [LARGE SCALE GENOMIC DNA]</scope>
    <source>
        <strain evidence="2">JCM 18304</strain>
    </source>
</reference>
<comment type="caution">
    <text evidence="1">The sequence shown here is derived from an EMBL/GenBank/DDBJ whole genome shotgun (WGS) entry which is preliminary data.</text>
</comment>
<protein>
    <recommendedName>
        <fullName evidence="3">Scramblase</fullName>
    </recommendedName>
</protein>
<organism evidence="1 2">
    <name type="scientific">Rugosimonospora acidiphila</name>
    <dbReference type="NCBI Taxonomy" id="556531"/>
    <lineage>
        <taxon>Bacteria</taxon>
        <taxon>Bacillati</taxon>
        <taxon>Actinomycetota</taxon>
        <taxon>Actinomycetes</taxon>
        <taxon>Micromonosporales</taxon>
        <taxon>Micromonosporaceae</taxon>
        <taxon>Rugosimonospora</taxon>
    </lineage>
</organism>
<dbReference type="RefSeq" id="WP_345630988.1">
    <property type="nucleotide sequence ID" value="NZ_BAABJQ010000009.1"/>
</dbReference>
<evidence type="ECO:0000313" key="1">
    <source>
        <dbReference type="EMBL" id="GAA5187539.1"/>
    </source>
</evidence>
<evidence type="ECO:0008006" key="3">
    <source>
        <dbReference type="Google" id="ProtNLM"/>
    </source>
</evidence>
<evidence type="ECO:0000313" key="2">
    <source>
        <dbReference type="Proteomes" id="UP001501570"/>
    </source>
</evidence>
<dbReference type="Proteomes" id="UP001501570">
    <property type="component" value="Unassembled WGS sequence"/>
</dbReference>
<accession>A0ABP9RUQ7</accession>
<name>A0ABP9RUQ7_9ACTN</name>